<dbReference type="Proteomes" id="UP000660680">
    <property type="component" value="Unassembled WGS sequence"/>
</dbReference>
<feature type="transmembrane region" description="Helical" evidence="1">
    <location>
        <begin position="151"/>
        <end position="169"/>
    </location>
</feature>
<evidence type="ECO:0000313" key="2">
    <source>
        <dbReference type="EMBL" id="GGS45252.1"/>
    </source>
</evidence>
<name>A0A918GL47_9PSEU</name>
<keyword evidence="1" id="KW-0812">Transmembrane</keyword>
<accession>A0A918GL47</accession>
<dbReference type="AlphaFoldDB" id="A0A918GL47"/>
<feature type="transmembrane region" description="Helical" evidence="1">
    <location>
        <begin position="53"/>
        <end position="72"/>
    </location>
</feature>
<gene>
    <name evidence="2" type="ORF">GCM10010171_45390</name>
</gene>
<evidence type="ECO:0000313" key="3">
    <source>
        <dbReference type="Proteomes" id="UP000660680"/>
    </source>
</evidence>
<organism evidence="2 3">
    <name type="scientific">Actinokineospora fastidiosa</name>
    <dbReference type="NCBI Taxonomy" id="1816"/>
    <lineage>
        <taxon>Bacteria</taxon>
        <taxon>Bacillati</taxon>
        <taxon>Actinomycetota</taxon>
        <taxon>Actinomycetes</taxon>
        <taxon>Pseudonocardiales</taxon>
        <taxon>Pseudonocardiaceae</taxon>
        <taxon>Actinokineospora</taxon>
    </lineage>
</organism>
<dbReference type="Pfam" id="PF24838">
    <property type="entry name" value="8xMP"/>
    <property type="match status" value="1"/>
</dbReference>
<dbReference type="InterPro" id="IPR056918">
    <property type="entry name" value="8xMP"/>
</dbReference>
<proteinExistence type="predicted"/>
<keyword evidence="1" id="KW-0472">Membrane</keyword>
<keyword evidence="3" id="KW-1185">Reference proteome</keyword>
<keyword evidence="1" id="KW-1133">Transmembrane helix</keyword>
<feature type="transmembrane region" description="Helical" evidence="1">
    <location>
        <begin position="78"/>
        <end position="99"/>
    </location>
</feature>
<protein>
    <submittedName>
        <fullName evidence="2">Membrane protein</fullName>
    </submittedName>
</protein>
<evidence type="ECO:0000256" key="1">
    <source>
        <dbReference type="SAM" id="Phobius"/>
    </source>
</evidence>
<reference evidence="2" key="2">
    <citation type="submission" date="2020-09" db="EMBL/GenBank/DDBJ databases">
        <authorList>
            <person name="Sun Q."/>
            <person name="Ohkuma M."/>
        </authorList>
    </citation>
    <scope>NUCLEOTIDE SEQUENCE</scope>
    <source>
        <strain evidence="2">JCM 3276</strain>
    </source>
</reference>
<comment type="caution">
    <text evidence="2">The sequence shown here is derived from an EMBL/GenBank/DDBJ whole genome shotgun (WGS) entry which is preliminary data.</text>
</comment>
<reference evidence="2" key="1">
    <citation type="journal article" date="2014" name="Int. J. Syst. Evol. Microbiol.">
        <title>Complete genome sequence of Corynebacterium casei LMG S-19264T (=DSM 44701T), isolated from a smear-ripened cheese.</title>
        <authorList>
            <consortium name="US DOE Joint Genome Institute (JGI-PGF)"/>
            <person name="Walter F."/>
            <person name="Albersmeier A."/>
            <person name="Kalinowski J."/>
            <person name="Ruckert C."/>
        </authorList>
    </citation>
    <scope>NUCLEOTIDE SEQUENCE</scope>
    <source>
        <strain evidence="2">JCM 3276</strain>
    </source>
</reference>
<dbReference type="EMBL" id="BMRB01000004">
    <property type="protein sequence ID" value="GGS45252.1"/>
    <property type="molecule type" value="Genomic_DNA"/>
</dbReference>
<sequence length="170" mass="19388">MTDDVGSRLWNAGVTPAAYDAASEKYQNAILEQYKIYVEMADRISARRALTNTFFLTLNTSVFSVIGIFWSVKPVVTSWWLLVPLLALLAECAAWFYLVRSYRQLNTAKYQVVGALEERLPASPYWRAEWVALGEGRDRSRYWPLTHLEQWIPITFAAIYLLGAVVAVFA</sequence>
<dbReference type="RefSeq" id="WP_229787234.1">
    <property type="nucleotide sequence ID" value="NZ_BMRB01000004.1"/>
</dbReference>